<dbReference type="PROSITE" id="PS51892">
    <property type="entry name" value="SUBTILASE"/>
    <property type="match status" value="1"/>
</dbReference>
<dbReference type="InterPro" id="IPR023827">
    <property type="entry name" value="Peptidase_S8_Asp-AS"/>
</dbReference>
<evidence type="ECO:0000259" key="13">
    <source>
        <dbReference type="Pfam" id="PF02225"/>
    </source>
</evidence>
<dbReference type="CDD" id="cd07489">
    <property type="entry name" value="Peptidases_S8_5"/>
    <property type="match status" value="1"/>
</dbReference>
<evidence type="ECO:0000256" key="9">
    <source>
        <dbReference type="PROSITE-ProRule" id="PRU01240"/>
    </source>
</evidence>
<dbReference type="SUPFAM" id="SSF52025">
    <property type="entry name" value="PA domain"/>
    <property type="match status" value="1"/>
</dbReference>
<dbReference type="InterPro" id="IPR003137">
    <property type="entry name" value="PA_domain"/>
</dbReference>
<dbReference type="PROSITE" id="PS00136">
    <property type="entry name" value="SUBTILASE_ASP"/>
    <property type="match status" value="1"/>
</dbReference>
<organism evidence="15 16">
    <name type="scientific">Thamnocephalis sphaerospora</name>
    <dbReference type="NCBI Taxonomy" id="78915"/>
    <lineage>
        <taxon>Eukaryota</taxon>
        <taxon>Fungi</taxon>
        <taxon>Fungi incertae sedis</taxon>
        <taxon>Zoopagomycota</taxon>
        <taxon>Zoopagomycotina</taxon>
        <taxon>Zoopagomycetes</taxon>
        <taxon>Zoopagales</taxon>
        <taxon>Sigmoideomycetaceae</taxon>
        <taxon>Thamnocephalis</taxon>
    </lineage>
</organism>
<sequence length="758" mass="80133">HDMTGVDRVRKRQQNTGKGIKVGVVDSGIDYTHPALGGCFGDGCRVAFGHDFVGDNYLGNGRSQPEPDIDPRDTCNGHGTHVAGIIGADDAEFQGVAPHVTLGAYRVFGCKGSSETDVIIAGMEKAFLDGMDIINMSLGGGSSWAEYPDAAAAARLAERGVVVVASMGNDGDKGMWEASSPGLGPNVIAVGSVDSMRYQATGFTFRIAHPLSVEYLSDKETALDINNAAIASAQSTSDPEGMGCQGMDKSLSGKLVLVKRGSCTFNIKAENAKKAGATALIVYNNIASDVFIPSVTSADSIPVVGITQANGEKLLVLLSGEKANDVVASFPKTMITFDNPNGGHMSRFSSYGPGPELDLKPDVAAPGGLIRSTYPVPMGSYRTLSGTSMSSPYVAGAAALYLAAKGKSEHAPTLVREMFQTTARPIKQGGGTDRALASIVRQGAGLLDIEAAINATTLVEPSRLALNDSMHGGSSKGMAGAHTANFVVRNTLGVPLRYTVRHLPALASQGHLGDIKVLSKPNFQDAPASVVVIAADNSNPLAEFTVPANGATAVTITVSPPNKLSPSERWMYGGFIELVDSQQRTLHIPYMGMNGDLHAQPILDRDGFPSLTRMLRSALDENTVNSMSLQRPANPVEDQGQQEPKDSAALGILPNSWITYLGRHSNDLEDYAFDFAFDGTYTPMGLAKKGLFNPNLGSDSTTLDLLEGNNSAKDDVADGKVVVLPDGYYRLRAQALRPFGDEERPSDWDVWLSPLLRL</sequence>
<keyword evidence="2" id="KW-0134">Cell wall</keyword>
<feature type="domain" description="Peptidase S8/S53" evidence="12">
    <location>
        <begin position="17"/>
        <end position="430"/>
    </location>
</feature>
<gene>
    <name evidence="15" type="ORF">THASP1DRAFT_5324</name>
</gene>
<evidence type="ECO:0000259" key="12">
    <source>
        <dbReference type="Pfam" id="PF00082"/>
    </source>
</evidence>
<reference evidence="16" key="1">
    <citation type="journal article" date="2018" name="Nat. Microbiol.">
        <title>Leveraging single-cell genomics to expand the fungal tree of life.</title>
        <authorList>
            <person name="Ahrendt S.R."/>
            <person name="Quandt C.A."/>
            <person name="Ciobanu D."/>
            <person name="Clum A."/>
            <person name="Salamov A."/>
            <person name="Andreopoulos B."/>
            <person name="Cheng J.F."/>
            <person name="Woyke T."/>
            <person name="Pelin A."/>
            <person name="Henrissat B."/>
            <person name="Reynolds N.K."/>
            <person name="Benny G.L."/>
            <person name="Smith M.E."/>
            <person name="James T.Y."/>
            <person name="Grigoriev I.V."/>
        </authorList>
    </citation>
    <scope>NUCLEOTIDE SEQUENCE [LARGE SCALE GENOMIC DNA]</scope>
    <source>
        <strain evidence="16">RSA 1356</strain>
    </source>
</reference>
<evidence type="ECO:0000256" key="6">
    <source>
        <dbReference type="ARBA" id="ARBA00022801"/>
    </source>
</evidence>
<dbReference type="InterPro" id="IPR036852">
    <property type="entry name" value="Peptidase_S8/S53_dom_sf"/>
</dbReference>
<feature type="active site" description="Charge relay system" evidence="8 9">
    <location>
        <position position="388"/>
    </location>
</feature>
<keyword evidence="6 9" id="KW-0378">Hydrolase</keyword>
<feature type="non-terminal residue" evidence="15">
    <location>
        <position position="758"/>
    </location>
</feature>
<dbReference type="PROSITE" id="PS00137">
    <property type="entry name" value="SUBTILASE_HIS"/>
    <property type="match status" value="1"/>
</dbReference>
<protein>
    <submittedName>
        <fullName evidence="15">Peptidase S8/S53 domain-containing protein</fullName>
    </submittedName>
</protein>
<evidence type="ECO:0000256" key="4">
    <source>
        <dbReference type="ARBA" id="ARBA00022670"/>
    </source>
</evidence>
<dbReference type="PROSITE" id="PS00138">
    <property type="entry name" value="SUBTILASE_SER"/>
    <property type="match status" value="1"/>
</dbReference>
<feature type="active site" description="Charge relay system" evidence="8 9">
    <location>
        <position position="26"/>
    </location>
</feature>
<keyword evidence="5" id="KW-0732">Signal</keyword>
<dbReference type="Pfam" id="PF06280">
    <property type="entry name" value="fn3_5"/>
    <property type="match status" value="1"/>
</dbReference>
<dbReference type="SUPFAM" id="SSF52743">
    <property type="entry name" value="Subtilisin-like"/>
    <property type="match status" value="1"/>
</dbReference>
<evidence type="ECO:0000256" key="10">
    <source>
        <dbReference type="RuleBase" id="RU003355"/>
    </source>
</evidence>
<name>A0A4P9XWH1_9FUNG</name>
<evidence type="ECO:0000256" key="1">
    <source>
        <dbReference type="ARBA" id="ARBA00011073"/>
    </source>
</evidence>
<dbReference type="InterPro" id="IPR046450">
    <property type="entry name" value="PA_dom_sf"/>
</dbReference>
<dbReference type="PRINTS" id="PR00723">
    <property type="entry name" value="SUBTILISIN"/>
</dbReference>
<dbReference type="STRING" id="78915.A0A4P9XWH1"/>
<dbReference type="OrthoDB" id="10256524at2759"/>
<dbReference type="GO" id="GO:0005615">
    <property type="term" value="C:extracellular space"/>
    <property type="evidence" value="ECO:0007669"/>
    <property type="project" value="TreeGrafter"/>
</dbReference>
<feature type="non-terminal residue" evidence="15">
    <location>
        <position position="1"/>
    </location>
</feature>
<dbReference type="Proteomes" id="UP000271241">
    <property type="component" value="Unassembled WGS sequence"/>
</dbReference>
<dbReference type="Gene3D" id="2.60.40.1710">
    <property type="entry name" value="Subtilisin-like superfamily"/>
    <property type="match status" value="1"/>
</dbReference>
<dbReference type="InterPro" id="IPR000209">
    <property type="entry name" value="Peptidase_S8/S53_dom"/>
</dbReference>
<dbReference type="InterPro" id="IPR050131">
    <property type="entry name" value="Peptidase_S8_subtilisin-like"/>
</dbReference>
<dbReference type="Pfam" id="PF00082">
    <property type="entry name" value="Peptidase_S8"/>
    <property type="match status" value="1"/>
</dbReference>
<feature type="domain" description="PA" evidence="13">
    <location>
        <begin position="242"/>
        <end position="314"/>
    </location>
</feature>
<keyword evidence="16" id="KW-1185">Reference proteome</keyword>
<dbReference type="InterPro" id="IPR022398">
    <property type="entry name" value="Peptidase_S8_His-AS"/>
</dbReference>
<evidence type="ECO:0000256" key="5">
    <source>
        <dbReference type="ARBA" id="ARBA00022729"/>
    </source>
</evidence>
<evidence type="ECO:0000313" key="15">
    <source>
        <dbReference type="EMBL" id="RKP10392.1"/>
    </source>
</evidence>
<evidence type="ECO:0000256" key="7">
    <source>
        <dbReference type="ARBA" id="ARBA00022825"/>
    </source>
</evidence>
<dbReference type="InterPro" id="IPR010435">
    <property type="entry name" value="C5a/SBT2-like_Fn3"/>
</dbReference>
<keyword evidence="4 9" id="KW-0645">Protease</keyword>
<accession>A0A4P9XWH1</accession>
<evidence type="ECO:0000256" key="3">
    <source>
        <dbReference type="ARBA" id="ARBA00022525"/>
    </source>
</evidence>
<dbReference type="Gene3D" id="3.50.30.30">
    <property type="match status" value="1"/>
</dbReference>
<evidence type="ECO:0000256" key="11">
    <source>
        <dbReference type="SAM" id="MobiDB-lite"/>
    </source>
</evidence>
<feature type="active site" description="Charge relay system" evidence="8 9">
    <location>
        <position position="78"/>
    </location>
</feature>
<comment type="similarity">
    <text evidence="1 9 10">Belongs to the peptidase S8 family.</text>
</comment>
<evidence type="ECO:0000313" key="16">
    <source>
        <dbReference type="Proteomes" id="UP000271241"/>
    </source>
</evidence>
<dbReference type="InterPro" id="IPR023828">
    <property type="entry name" value="Peptidase_S8_Ser-AS"/>
</dbReference>
<dbReference type="InterPro" id="IPR015500">
    <property type="entry name" value="Peptidase_S8_subtilisin-rel"/>
</dbReference>
<evidence type="ECO:0000259" key="14">
    <source>
        <dbReference type="Pfam" id="PF06280"/>
    </source>
</evidence>
<dbReference type="EMBL" id="KZ992455">
    <property type="protein sequence ID" value="RKP10392.1"/>
    <property type="molecule type" value="Genomic_DNA"/>
</dbReference>
<keyword evidence="3" id="KW-0964">Secreted</keyword>
<dbReference type="GO" id="GO:0006508">
    <property type="term" value="P:proteolysis"/>
    <property type="evidence" value="ECO:0007669"/>
    <property type="project" value="UniProtKB-KW"/>
</dbReference>
<dbReference type="Pfam" id="PF02225">
    <property type="entry name" value="PA"/>
    <property type="match status" value="1"/>
</dbReference>
<evidence type="ECO:0000256" key="8">
    <source>
        <dbReference type="PIRSR" id="PIRSR615500-1"/>
    </source>
</evidence>
<dbReference type="Gene3D" id="3.40.50.200">
    <property type="entry name" value="Peptidase S8/S53 domain"/>
    <property type="match status" value="1"/>
</dbReference>
<dbReference type="GO" id="GO:0016020">
    <property type="term" value="C:membrane"/>
    <property type="evidence" value="ECO:0007669"/>
    <property type="project" value="InterPro"/>
</dbReference>
<dbReference type="GO" id="GO:0004252">
    <property type="term" value="F:serine-type endopeptidase activity"/>
    <property type="evidence" value="ECO:0007669"/>
    <property type="project" value="UniProtKB-UniRule"/>
</dbReference>
<dbReference type="InterPro" id="IPR034187">
    <property type="entry name" value="Peptidases_S8_5"/>
</dbReference>
<keyword evidence="7 9" id="KW-0720">Serine protease</keyword>
<feature type="domain" description="C5a peptidase/Subtilisin-like protease SBT2-like Fn3-like" evidence="14">
    <location>
        <begin position="483"/>
        <end position="591"/>
    </location>
</feature>
<dbReference type="PANTHER" id="PTHR43806">
    <property type="entry name" value="PEPTIDASE S8"/>
    <property type="match status" value="1"/>
</dbReference>
<feature type="region of interest" description="Disordered" evidence="11">
    <location>
        <begin position="625"/>
        <end position="644"/>
    </location>
</feature>
<dbReference type="AlphaFoldDB" id="A0A4P9XWH1"/>
<evidence type="ECO:0000256" key="2">
    <source>
        <dbReference type="ARBA" id="ARBA00022512"/>
    </source>
</evidence>
<proteinExistence type="inferred from homology"/>
<dbReference type="PANTHER" id="PTHR43806:SF66">
    <property type="entry name" value="SERIN ENDOPEPTIDASE"/>
    <property type="match status" value="1"/>
</dbReference>